<dbReference type="PROSITE" id="PS51898">
    <property type="entry name" value="TYR_RECOMBINASE"/>
    <property type="match status" value="1"/>
</dbReference>
<proteinExistence type="predicted"/>
<dbReference type="AlphaFoldDB" id="A0A6B3RQ85"/>
<feature type="domain" description="Tyr recombinase" evidence="2">
    <location>
        <begin position="158"/>
        <end position="336"/>
    </location>
</feature>
<name>A0A6B3RQ85_9RHOB</name>
<keyword evidence="4" id="KW-1185">Reference proteome</keyword>
<protein>
    <submittedName>
        <fullName evidence="3">Tyrosine-type recombinase/integrase</fullName>
    </submittedName>
</protein>
<accession>A0A6B3RQ85</accession>
<comment type="caution">
    <text evidence="3">The sequence shown here is derived from an EMBL/GenBank/DDBJ whole genome shotgun (WGS) entry which is preliminary data.</text>
</comment>
<reference evidence="3 4" key="1">
    <citation type="submission" date="2020-02" db="EMBL/GenBank/DDBJ databases">
        <title>Rhodobacter algicola sp. nov., isolated from microalga culture.</title>
        <authorList>
            <person name="Park C.-Y."/>
        </authorList>
    </citation>
    <scope>NUCLEOTIDE SEQUENCE [LARGE SCALE GENOMIC DNA]</scope>
    <source>
        <strain evidence="3 4">ETT8</strain>
    </source>
</reference>
<dbReference type="GO" id="GO:0003677">
    <property type="term" value="F:DNA binding"/>
    <property type="evidence" value="ECO:0007669"/>
    <property type="project" value="InterPro"/>
</dbReference>
<evidence type="ECO:0000313" key="4">
    <source>
        <dbReference type="Proteomes" id="UP000481421"/>
    </source>
</evidence>
<sequence length="353" mass="38914">MKGLWVQPRDGRAFYRTRKGGKTKLVPLPDLPHDHPDFIAAWAEAARDGKPAEKPKQGTLASTWNAMQGSPMFASWTPVYRAKIARQFTAICETKGHVSARAIRDPHITKDVSEAPSPGDRLRAWRAWGAWCKERGLIADDPARTVRMPRTAKAKGVVGHRRWTADDIERFRARWPVGTTPRAVMELLLWTGARISDAVRIGPQMVDRQGVLVIQQGKTGERAYVPWTCALPPFAAEADRQTMLAAIAPYAGHLCFVPARDGRIRSVKSATQMMLKACAEAKVTATSHGLRKTRSALIIESGGSATDSAAWTGHISRKMAEHYQREYDRHAAVMGIPNSDGNSPDVISANRPT</sequence>
<dbReference type="SUPFAM" id="SSF56349">
    <property type="entry name" value="DNA breaking-rejoining enzymes"/>
    <property type="match status" value="1"/>
</dbReference>
<dbReference type="Proteomes" id="UP000481421">
    <property type="component" value="Unassembled WGS sequence"/>
</dbReference>
<dbReference type="GO" id="GO:0015074">
    <property type="term" value="P:DNA integration"/>
    <property type="evidence" value="ECO:0007669"/>
    <property type="project" value="InterPro"/>
</dbReference>
<gene>
    <name evidence="3" type="ORF">G3572_03320</name>
</gene>
<evidence type="ECO:0000259" key="2">
    <source>
        <dbReference type="PROSITE" id="PS51898"/>
    </source>
</evidence>
<evidence type="ECO:0000256" key="1">
    <source>
        <dbReference type="ARBA" id="ARBA00023172"/>
    </source>
</evidence>
<evidence type="ECO:0000313" key="3">
    <source>
        <dbReference type="EMBL" id="NEX45222.1"/>
    </source>
</evidence>
<dbReference type="GO" id="GO:0006310">
    <property type="term" value="P:DNA recombination"/>
    <property type="evidence" value="ECO:0007669"/>
    <property type="project" value="UniProtKB-KW"/>
</dbReference>
<dbReference type="InterPro" id="IPR002104">
    <property type="entry name" value="Integrase_catalytic"/>
</dbReference>
<dbReference type="InterPro" id="IPR011010">
    <property type="entry name" value="DNA_brk_join_enz"/>
</dbReference>
<dbReference type="EMBL" id="JAAIKE010000001">
    <property type="protein sequence ID" value="NEX45222.1"/>
    <property type="molecule type" value="Genomic_DNA"/>
</dbReference>
<dbReference type="InterPro" id="IPR013762">
    <property type="entry name" value="Integrase-like_cat_sf"/>
</dbReference>
<dbReference type="RefSeq" id="WP_164609233.1">
    <property type="nucleotide sequence ID" value="NZ_JAAIKE010000001.1"/>
</dbReference>
<dbReference type="Pfam" id="PF00589">
    <property type="entry name" value="Phage_integrase"/>
    <property type="match status" value="1"/>
</dbReference>
<dbReference type="Gene3D" id="1.10.443.10">
    <property type="entry name" value="Intergrase catalytic core"/>
    <property type="match status" value="1"/>
</dbReference>
<keyword evidence="1" id="KW-0233">DNA recombination</keyword>
<organism evidence="3 4">
    <name type="scientific">Pseudotabrizicola algicola</name>
    <dbReference type="NCBI Taxonomy" id="2709381"/>
    <lineage>
        <taxon>Bacteria</taxon>
        <taxon>Pseudomonadati</taxon>
        <taxon>Pseudomonadota</taxon>
        <taxon>Alphaproteobacteria</taxon>
        <taxon>Rhodobacterales</taxon>
        <taxon>Paracoccaceae</taxon>
        <taxon>Pseudotabrizicola</taxon>
    </lineage>
</organism>